<dbReference type="SUPFAM" id="SSF53597">
    <property type="entry name" value="Dihydrofolate reductase-like"/>
    <property type="match status" value="1"/>
</dbReference>
<dbReference type="Pfam" id="PF00383">
    <property type="entry name" value="dCMP_cyt_deam_1"/>
    <property type="match status" value="1"/>
</dbReference>
<comment type="catalytic activity">
    <reaction evidence="13">
        <text>2,5-diamino-6-hydroxy-4-(5-phosphoribosylamino)-pyrimidine + H2O + H(+) = 5-amino-6-(5-phospho-D-ribosylamino)uracil + NH4(+)</text>
        <dbReference type="Rhea" id="RHEA:21868"/>
        <dbReference type="ChEBI" id="CHEBI:15377"/>
        <dbReference type="ChEBI" id="CHEBI:15378"/>
        <dbReference type="ChEBI" id="CHEBI:28938"/>
        <dbReference type="ChEBI" id="CHEBI:58453"/>
        <dbReference type="ChEBI" id="CHEBI:58614"/>
        <dbReference type="EC" id="3.5.4.26"/>
    </reaction>
</comment>
<keyword evidence="10 13" id="KW-0521">NADP</keyword>
<comment type="caution">
    <text evidence="18">The sequence shown here is derived from an EMBL/GenBank/DDBJ whole genome shotgun (WGS) entry which is preliminary data.</text>
</comment>
<dbReference type="InterPro" id="IPR002125">
    <property type="entry name" value="CMP_dCMP_dom"/>
</dbReference>
<evidence type="ECO:0000256" key="4">
    <source>
        <dbReference type="ARBA" id="ARBA00005259"/>
    </source>
</evidence>
<dbReference type="RefSeq" id="WP_273305889.1">
    <property type="nucleotide sequence ID" value="NZ_DYUD01000016.1"/>
</dbReference>
<evidence type="ECO:0000256" key="7">
    <source>
        <dbReference type="ARBA" id="ARBA00022723"/>
    </source>
</evidence>
<reference evidence="18" key="1">
    <citation type="journal article" date="2021" name="PeerJ">
        <title>Extensive microbial diversity within the chicken gut microbiome revealed by metagenomics and culture.</title>
        <authorList>
            <person name="Gilroy R."/>
            <person name="Ravi A."/>
            <person name="Getino M."/>
            <person name="Pursley I."/>
            <person name="Horton D.L."/>
            <person name="Alikhan N.F."/>
            <person name="Baker D."/>
            <person name="Gharbi K."/>
            <person name="Hall N."/>
            <person name="Watson M."/>
            <person name="Adriaenssens E.M."/>
            <person name="Foster-Nyarko E."/>
            <person name="Jarju S."/>
            <person name="Secka A."/>
            <person name="Antonio M."/>
            <person name="Oren A."/>
            <person name="Chaudhuri R.R."/>
            <person name="La Ragione R."/>
            <person name="Hildebrand F."/>
            <person name="Pallen M.J."/>
        </authorList>
    </citation>
    <scope>NUCLEOTIDE SEQUENCE</scope>
    <source>
        <strain evidence="18">CHK121-7720</strain>
    </source>
</reference>
<dbReference type="NCBIfam" id="TIGR00326">
    <property type="entry name" value="eubact_ribD"/>
    <property type="match status" value="1"/>
</dbReference>
<dbReference type="GO" id="GO:0008270">
    <property type="term" value="F:zinc ion binding"/>
    <property type="evidence" value="ECO:0007669"/>
    <property type="project" value="InterPro"/>
</dbReference>
<dbReference type="EMBL" id="DYUD01000016">
    <property type="protein sequence ID" value="HJG88857.1"/>
    <property type="molecule type" value="Genomic_DNA"/>
</dbReference>
<dbReference type="InterPro" id="IPR016192">
    <property type="entry name" value="APOBEC/CMP_deaminase_Zn-bd"/>
</dbReference>
<keyword evidence="11 13" id="KW-0560">Oxidoreductase</keyword>
<keyword evidence="6 13" id="KW-0686">Riboflavin biosynthesis</keyword>
<keyword evidence="8 13" id="KW-0378">Hydrolase</keyword>
<feature type="binding site" evidence="15">
    <location>
        <position position="192"/>
    </location>
    <ligand>
        <name>substrate</name>
    </ligand>
</feature>
<evidence type="ECO:0000313" key="18">
    <source>
        <dbReference type="EMBL" id="HJG88857.1"/>
    </source>
</evidence>
<dbReference type="SUPFAM" id="SSF53927">
    <property type="entry name" value="Cytidine deaminase-like"/>
    <property type="match status" value="1"/>
</dbReference>
<dbReference type="PANTHER" id="PTHR38011">
    <property type="entry name" value="DIHYDROFOLATE REDUCTASE FAMILY PROTEIN (AFU_ORTHOLOGUE AFUA_8G06820)"/>
    <property type="match status" value="1"/>
</dbReference>
<dbReference type="Proteomes" id="UP000757103">
    <property type="component" value="Unassembled WGS sequence"/>
</dbReference>
<evidence type="ECO:0000313" key="19">
    <source>
        <dbReference type="Proteomes" id="UP000757103"/>
    </source>
</evidence>
<feature type="binding site" evidence="16">
    <location>
        <position position="53"/>
    </location>
    <ligand>
        <name>Zn(2+)</name>
        <dbReference type="ChEBI" id="CHEBI:29105"/>
        <note>catalytic</note>
    </ligand>
</feature>
<feature type="domain" description="CMP/dCMP-type deaminase" evidence="17">
    <location>
        <begin position="4"/>
        <end position="128"/>
    </location>
</feature>
<dbReference type="InterPro" id="IPR016193">
    <property type="entry name" value="Cytidine_deaminase-like"/>
</dbReference>
<evidence type="ECO:0000256" key="5">
    <source>
        <dbReference type="ARBA" id="ARBA00007417"/>
    </source>
</evidence>
<evidence type="ECO:0000256" key="1">
    <source>
        <dbReference type="ARBA" id="ARBA00002151"/>
    </source>
</evidence>
<dbReference type="FunFam" id="3.40.140.10:FF:000025">
    <property type="entry name" value="Riboflavin biosynthesis protein RibD"/>
    <property type="match status" value="1"/>
</dbReference>
<organism evidence="18 19">
    <name type="scientific">Barnesiella viscericola</name>
    <dbReference type="NCBI Taxonomy" id="397865"/>
    <lineage>
        <taxon>Bacteria</taxon>
        <taxon>Pseudomonadati</taxon>
        <taxon>Bacteroidota</taxon>
        <taxon>Bacteroidia</taxon>
        <taxon>Bacteroidales</taxon>
        <taxon>Barnesiellaceae</taxon>
        <taxon>Barnesiella</taxon>
    </lineage>
</organism>
<feature type="binding site" evidence="15">
    <location>
        <position position="208"/>
    </location>
    <ligand>
        <name>NADP(+)</name>
        <dbReference type="ChEBI" id="CHEBI:58349"/>
    </ligand>
</feature>
<feature type="binding site" evidence="15">
    <location>
        <position position="159"/>
    </location>
    <ligand>
        <name>NADP(+)</name>
        <dbReference type="ChEBI" id="CHEBI:58349"/>
    </ligand>
</feature>
<dbReference type="EC" id="3.5.4.26" evidence="13"/>
<comment type="function">
    <text evidence="1 13">Converts 2,5-diamino-6-(ribosylamino)-4(3h)-pyrimidinone 5'-phosphate into 5-amino-6-(ribosylamino)-2,4(1h,3h)-pyrimidinedione 5'-phosphate.</text>
</comment>
<dbReference type="Gene3D" id="3.40.140.10">
    <property type="entry name" value="Cytidine Deaminase, domain 2"/>
    <property type="match status" value="1"/>
</dbReference>
<dbReference type="PROSITE" id="PS51747">
    <property type="entry name" value="CYT_DCMP_DEAMINASES_2"/>
    <property type="match status" value="1"/>
</dbReference>
<keyword evidence="7 13" id="KW-0479">Metal-binding</keyword>
<evidence type="ECO:0000256" key="15">
    <source>
        <dbReference type="PIRSR" id="PIRSR006769-2"/>
    </source>
</evidence>
<evidence type="ECO:0000256" key="3">
    <source>
        <dbReference type="ARBA" id="ARBA00004910"/>
    </source>
</evidence>
<dbReference type="InterPro" id="IPR004794">
    <property type="entry name" value="Eubact_RibD"/>
</dbReference>
<comment type="similarity">
    <text evidence="4 13">In the N-terminal section; belongs to the cytidine and deoxycytidylate deaminase family.</text>
</comment>
<dbReference type="AlphaFoldDB" id="A0A921MR42"/>
<evidence type="ECO:0000256" key="8">
    <source>
        <dbReference type="ARBA" id="ARBA00022801"/>
    </source>
</evidence>
<dbReference type="Gene3D" id="3.40.430.10">
    <property type="entry name" value="Dihydrofolate Reductase, subunit A"/>
    <property type="match status" value="1"/>
</dbReference>
<feature type="active site" description="Proton donor" evidence="14">
    <location>
        <position position="55"/>
    </location>
</feature>
<protein>
    <recommendedName>
        <fullName evidence="13">Riboflavin biosynthesis protein RibD</fullName>
    </recommendedName>
    <domain>
        <recommendedName>
            <fullName evidence="13">Diaminohydroxyphosphoribosylaminopyrimidine deaminase</fullName>
            <shortName evidence="13">DRAP deaminase</shortName>
            <ecNumber evidence="13">3.5.4.26</ecNumber>
        </recommendedName>
        <alternativeName>
            <fullName evidence="13">Riboflavin-specific deaminase</fullName>
        </alternativeName>
    </domain>
    <domain>
        <recommendedName>
            <fullName evidence="13">5-amino-6-(5-phosphoribosylamino)uracil reductase</fullName>
            <ecNumber evidence="13">1.1.1.193</ecNumber>
        </recommendedName>
        <alternativeName>
            <fullName evidence="13">HTP reductase</fullName>
        </alternativeName>
    </domain>
</protein>
<dbReference type="Pfam" id="PF01872">
    <property type="entry name" value="RibD_C"/>
    <property type="match status" value="1"/>
</dbReference>
<dbReference type="CDD" id="cd01284">
    <property type="entry name" value="Riboflavin_deaminase-reductase"/>
    <property type="match status" value="1"/>
</dbReference>
<dbReference type="PANTHER" id="PTHR38011:SF7">
    <property type="entry name" value="2,5-DIAMINO-6-RIBOSYLAMINO-4(3H)-PYRIMIDINONE 5'-PHOSPHATE REDUCTASE"/>
    <property type="match status" value="1"/>
</dbReference>
<dbReference type="PIRSF" id="PIRSF006769">
    <property type="entry name" value="RibD"/>
    <property type="match status" value="1"/>
</dbReference>
<dbReference type="EC" id="1.1.1.193" evidence="13"/>
<keyword evidence="12" id="KW-0511">Multifunctional enzyme</keyword>
<evidence type="ECO:0000256" key="11">
    <source>
        <dbReference type="ARBA" id="ARBA00023002"/>
    </source>
</evidence>
<comment type="cofactor">
    <cofactor evidence="13 16">
        <name>Zn(2+)</name>
        <dbReference type="ChEBI" id="CHEBI:29105"/>
    </cofactor>
    <text evidence="13 16">Binds 1 zinc ion.</text>
</comment>
<comment type="catalytic activity">
    <reaction evidence="13">
        <text>5-amino-6-(5-phospho-D-ribitylamino)uracil + NADP(+) = 5-amino-6-(5-phospho-D-ribosylamino)uracil + NADPH + H(+)</text>
        <dbReference type="Rhea" id="RHEA:17845"/>
        <dbReference type="ChEBI" id="CHEBI:15378"/>
        <dbReference type="ChEBI" id="CHEBI:57783"/>
        <dbReference type="ChEBI" id="CHEBI:58349"/>
        <dbReference type="ChEBI" id="CHEBI:58421"/>
        <dbReference type="ChEBI" id="CHEBI:58453"/>
        <dbReference type="EC" id="1.1.1.193"/>
    </reaction>
</comment>
<feature type="binding site" evidence="15">
    <location>
        <begin position="295"/>
        <end position="301"/>
    </location>
    <ligand>
        <name>NADP(+)</name>
        <dbReference type="ChEBI" id="CHEBI:58349"/>
    </ligand>
</feature>
<evidence type="ECO:0000256" key="12">
    <source>
        <dbReference type="ARBA" id="ARBA00023268"/>
    </source>
</evidence>
<comment type="similarity">
    <text evidence="5 13">In the C-terminal section; belongs to the HTP reductase family.</text>
</comment>
<evidence type="ECO:0000256" key="16">
    <source>
        <dbReference type="PIRSR" id="PIRSR006769-3"/>
    </source>
</evidence>
<accession>A0A921MR42</accession>
<feature type="binding site" evidence="15">
    <location>
        <position position="204"/>
    </location>
    <ligand>
        <name>NADP(+)</name>
        <dbReference type="ChEBI" id="CHEBI:58349"/>
    </ligand>
</feature>
<proteinExistence type="inferred from homology"/>
<evidence type="ECO:0000256" key="2">
    <source>
        <dbReference type="ARBA" id="ARBA00004882"/>
    </source>
</evidence>
<reference evidence="18" key="2">
    <citation type="submission" date="2021-09" db="EMBL/GenBank/DDBJ databases">
        <authorList>
            <person name="Gilroy R."/>
        </authorList>
    </citation>
    <scope>NUCLEOTIDE SEQUENCE</scope>
    <source>
        <strain evidence="18">CHK121-7720</strain>
    </source>
</reference>
<feature type="binding site" evidence="15">
    <location>
        <position position="215"/>
    </location>
    <ligand>
        <name>substrate</name>
    </ligand>
</feature>
<evidence type="ECO:0000256" key="6">
    <source>
        <dbReference type="ARBA" id="ARBA00022619"/>
    </source>
</evidence>
<name>A0A921MR42_9BACT</name>
<dbReference type="InterPro" id="IPR050765">
    <property type="entry name" value="Riboflavin_Biosynth_HTPR"/>
</dbReference>
<feature type="binding site" evidence="15">
    <location>
        <position position="173"/>
    </location>
    <ligand>
        <name>substrate</name>
    </ligand>
</feature>
<sequence length="365" mass="40148">MDREIHSAFMSRCLQLASLGRGHVSPNPMVGAVVVHEGRIIGEGYHRCYGKPHAEVNAIASVADERLLTESTLYVSLEPCSHYGKTPPCAELIVAKHIPRVVVGCLDPFPAVSGRGIARLREAGVEVVTGVLEEECLALNRTFMTFQTHHRPFVTLKWAQSSDGYIDRLREPSEPAARISDDVSAVWVHRLRAEADAILVGTRTAIADNPSLTARLWPGRSPLRVVLDEHARVPAGARLFTDGLPTLLVTGEATDYPVLPPSVEVVRLPFGQTLIPALLDELYRRRLQHLLVEGGAALLQSFIDSGYWDEARVETGPMRLDEGVAAPILSQPSQRSERCGRARIDWYENREKTTVCPANHSVGLK</sequence>
<dbReference type="GO" id="GO:0009231">
    <property type="term" value="P:riboflavin biosynthetic process"/>
    <property type="evidence" value="ECO:0007669"/>
    <property type="project" value="UniProtKB-KW"/>
</dbReference>
<comment type="pathway">
    <text evidence="2 13">Cofactor biosynthesis; riboflavin biosynthesis; 5-amino-6-(D-ribitylamino)uracil from GTP: step 2/4.</text>
</comment>
<dbReference type="GO" id="GO:0008703">
    <property type="term" value="F:5-amino-6-(5-phosphoribosylamino)uracil reductase activity"/>
    <property type="evidence" value="ECO:0007669"/>
    <property type="project" value="UniProtKB-EC"/>
</dbReference>
<feature type="binding site" evidence="15">
    <location>
        <position position="293"/>
    </location>
    <ligand>
        <name>substrate</name>
    </ligand>
</feature>
<dbReference type="InterPro" id="IPR002734">
    <property type="entry name" value="RibDG_C"/>
</dbReference>
<comment type="pathway">
    <text evidence="3 13">Cofactor biosynthesis; riboflavin biosynthesis; 5-amino-6-(D-ribitylamino)uracil from GTP: step 3/4.</text>
</comment>
<feature type="binding site" evidence="16">
    <location>
        <position position="80"/>
    </location>
    <ligand>
        <name>Zn(2+)</name>
        <dbReference type="ChEBI" id="CHEBI:29105"/>
        <note>catalytic</note>
    </ligand>
</feature>
<evidence type="ECO:0000256" key="14">
    <source>
        <dbReference type="PIRSR" id="PIRSR006769-1"/>
    </source>
</evidence>
<dbReference type="InterPro" id="IPR024072">
    <property type="entry name" value="DHFR-like_dom_sf"/>
</dbReference>
<evidence type="ECO:0000256" key="10">
    <source>
        <dbReference type="ARBA" id="ARBA00022857"/>
    </source>
</evidence>
<keyword evidence="9 13" id="KW-0862">Zinc</keyword>
<feature type="binding site" evidence="16">
    <location>
        <position position="89"/>
    </location>
    <ligand>
        <name>Zn(2+)</name>
        <dbReference type="ChEBI" id="CHEBI:29105"/>
        <note>catalytic</note>
    </ligand>
</feature>
<dbReference type="PROSITE" id="PS00903">
    <property type="entry name" value="CYT_DCMP_DEAMINASES_1"/>
    <property type="match status" value="1"/>
</dbReference>
<dbReference type="GO" id="GO:0008835">
    <property type="term" value="F:diaminohydroxyphosphoribosylaminopyrimidine deaminase activity"/>
    <property type="evidence" value="ECO:0007669"/>
    <property type="project" value="UniProtKB-EC"/>
</dbReference>
<evidence type="ECO:0000256" key="13">
    <source>
        <dbReference type="PIRNR" id="PIRNR006769"/>
    </source>
</evidence>
<evidence type="ECO:0000256" key="9">
    <source>
        <dbReference type="ARBA" id="ARBA00022833"/>
    </source>
</evidence>
<feature type="binding site" evidence="15">
    <location>
        <position position="212"/>
    </location>
    <ligand>
        <name>substrate</name>
    </ligand>
</feature>
<gene>
    <name evidence="18" type="primary">ribD</name>
    <name evidence="18" type="ORF">K8U91_05195</name>
</gene>
<evidence type="ECO:0000259" key="17">
    <source>
        <dbReference type="PROSITE" id="PS51747"/>
    </source>
</evidence>